<dbReference type="GeneID" id="18843661"/>
<name>R7SNN9_DICSQ</name>
<dbReference type="KEGG" id="dsq:DICSQDRAFT_69691"/>
<dbReference type="Proteomes" id="UP000053319">
    <property type="component" value="Unassembled WGS sequence"/>
</dbReference>
<proteinExistence type="predicted"/>
<dbReference type="RefSeq" id="XP_007369972.1">
    <property type="nucleotide sequence ID" value="XM_007369910.1"/>
</dbReference>
<feature type="non-terminal residue" evidence="2">
    <location>
        <position position="1"/>
    </location>
</feature>
<organism evidence="2 3">
    <name type="scientific">Dichomitus squalens (strain LYAD-421)</name>
    <name type="common">Western red white-rot fungus</name>
    <dbReference type="NCBI Taxonomy" id="732165"/>
    <lineage>
        <taxon>Eukaryota</taxon>
        <taxon>Fungi</taxon>
        <taxon>Dikarya</taxon>
        <taxon>Basidiomycota</taxon>
        <taxon>Agaricomycotina</taxon>
        <taxon>Agaricomycetes</taxon>
        <taxon>Polyporales</taxon>
        <taxon>Polyporaceae</taxon>
        <taxon>Dichomitus</taxon>
    </lineage>
</organism>
<dbReference type="InterPro" id="IPR001680">
    <property type="entry name" value="WD40_rpt"/>
</dbReference>
<accession>R7SNN9</accession>
<dbReference type="PROSITE" id="PS50082">
    <property type="entry name" value="WD_REPEATS_2"/>
    <property type="match status" value="2"/>
</dbReference>
<evidence type="ECO:0000256" key="1">
    <source>
        <dbReference type="PROSITE-ProRule" id="PRU00221"/>
    </source>
</evidence>
<dbReference type="HOGENOM" id="CLU_000288_57_18_1"/>
<feature type="repeat" description="WD" evidence="1">
    <location>
        <begin position="40"/>
        <end position="81"/>
    </location>
</feature>
<protein>
    <submittedName>
        <fullName evidence="2">Uncharacterized protein</fullName>
    </submittedName>
</protein>
<dbReference type="SUPFAM" id="SSF50978">
    <property type="entry name" value="WD40 repeat-like"/>
    <property type="match status" value="1"/>
</dbReference>
<dbReference type="EMBL" id="JH719453">
    <property type="protein sequence ID" value="EJF57345.1"/>
    <property type="molecule type" value="Genomic_DNA"/>
</dbReference>
<reference evidence="2 3" key="1">
    <citation type="journal article" date="2012" name="Science">
        <title>The Paleozoic origin of enzymatic lignin decomposition reconstructed from 31 fungal genomes.</title>
        <authorList>
            <person name="Floudas D."/>
            <person name="Binder M."/>
            <person name="Riley R."/>
            <person name="Barry K."/>
            <person name="Blanchette R.A."/>
            <person name="Henrissat B."/>
            <person name="Martinez A.T."/>
            <person name="Otillar R."/>
            <person name="Spatafora J.W."/>
            <person name="Yadav J.S."/>
            <person name="Aerts A."/>
            <person name="Benoit I."/>
            <person name="Boyd A."/>
            <person name="Carlson A."/>
            <person name="Copeland A."/>
            <person name="Coutinho P.M."/>
            <person name="de Vries R.P."/>
            <person name="Ferreira P."/>
            <person name="Findley K."/>
            <person name="Foster B."/>
            <person name="Gaskell J."/>
            <person name="Glotzer D."/>
            <person name="Gorecki P."/>
            <person name="Heitman J."/>
            <person name="Hesse C."/>
            <person name="Hori C."/>
            <person name="Igarashi K."/>
            <person name="Jurgens J.A."/>
            <person name="Kallen N."/>
            <person name="Kersten P."/>
            <person name="Kohler A."/>
            <person name="Kuees U."/>
            <person name="Kumar T.K.A."/>
            <person name="Kuo A."/>
            <person name="LaButti K."/>
            <person name="Larrondo L.F."/>
            <person name="Lindquist E."/>
            <person name="Ling A."/>
            <person name="Lombard V."/>
            <person name="Lucas S."/>
            <person name="Lundell T."/>
            <person name="Martin R."/>
            <person name="McLaughlin D.J."/>
            <person name="Morgenstern I."/>
            <person name="Morin E."/>
            <person name="Murat C."/>
            <person name="Nagy L.G."/>
            <person name="Nolan M."/>
            <person name="Ohm R.A."/>
            <person name="Patyshakuliyeva A."/>
            <person name="Rokas A."/>
            <person name="Ruiz-Duenas F.J."/>
            <person name="Sabat G."/>
            <person name="Salamov A."/>
            <person name="Samejima M."/>
            <person name="Schmutz J."/>
            <person name="Slot J.C."/>
            <person name="St John F."/>
            <person name="Stenlid J."/>
            <person name="Sun H."/>
            <person name="Sun S."/>
            <person name="Syed K."/>
            <person name="Tsang A."/>
            <person name="Wiebenga A."/>
            <person name="Young D."/>
            <person name="Pisabarro A."/>
            <person name="Eastwood D.C."/>
            <person name="Martin F."/>
            <person name="Cullen D."/>
            <person name="Grigoriev I.V."/>
            <person name="Hibbett D.S."/>
        </authorList>
    </citation>
    <scope>NUCLEOTIDE SEQUENCE [LARGE SCALE GENOMIC DNA]</scope>
    <source>
        <strain evidence="2 3">LYAD-421 SS1</strain>
    </source>
</reference>
<sequence>HDSKVTALVISSDGQWVATASSDATIILWDARDASISQEWFAHHKQVLSLTFSPDCRRLASTGRDWKMNMWGISRSAHQLAALKGDTALSSGCAWSSNGAYIASRDEYNTIQLWDRRTFQQLPLDGPKTSWLEPLFSPDSRWLLRHVDDDVRLWDVVSGTYLPLRLVRRLGYDRDDAPHKAAFSPSSTHLAVGYSNGVVRAWDIRGNGSDKLGAVKTRIRSD</sequence>
<dbReference type="SMART" id="SM00320">
    <property type="entry name" value="WD40"/>
    <property type="match status" value="4"/>
</dbReference>
<dbReference type="PANTHER" id="PTHR19879:SF9">
    <property type="entry name" value="TRANSCRIPTION INITIATION FACTOR TFIID SUBUNIT 5"/>
    <property type="match status" value="1"/>
</dbReference>
<evidence type="ECO:0000313" key="3">
    <source>
        <dbReference type="Proteomes" id="UP000053319"/>
    </source>
</evidence>
<keyword evidence="1" id="KW-0853">WD repeat</keyword>
<dbReference type="PANTHER" id="PTHR19879">
    <property type="entry name" value="TRANSCRIPTION INITIATION FACTOR TFIID"/>
    <property type="match status" value="1"/>
</dbReference>
<evidence type="ECO:0000313" key="2">
    <source>
        <dbReference type="EMBL" id="EJF57345.1"/>
    </source>
</evidence>
<dbReference type="AlphaFoldDB" id="R7SNN9"/>
<gene>
    <name evidence="2" type="ORF">DICSQDRAFT_69691</name>
</gene>
<dbReference type="Gene3D" id="2.130.10.10">
    <property type="entry name" value="YVTN repeat-like/Quinoprotein amine dehydrogenase"/>
    <property type="match status" value="2"/>
</dbReference>
<dbReference type="PROSITE" id="PS50294">
    <property type="entry name" value="WD_REPEATS_REGION"/>
    <property type="match status" value="1"/>
</dbReference>
<dbReference type="Pfam" id="PF00400">
    <property type="entry name" value="WD40"/>
    <property type="match status" value="4"/>
</dbReference>
<dbReference type="InterPro" id="IPR015943">
    <property type="entry name" value="WD40/YVTN_repeat-like_dom_sf"/>
</dbReference>
<dbReference type="InterPro" id="IPR036322">
    <property type="entry name" value="WD40_repeat_dom_sf"/>
</dbReference>
<feature type="repeat" description="WD" evidence="1">
    <location>
        <begin position="1"/>
        <end position="39"/>
    </location>
</feature>